<proteinExistence type="predicted"/>
<dbReference type="SUPFAM" id="SSF55785">
    <property type="entry name" value="PYP-like sensor domain (PAS domain)"/>
    <property type="match status" value="3"/>
</dbReference>
<dbReference type="InterPro" id="IPR000014">
    <property type="entry name" value="PAS"/>
</dbReference>
<dbReference type="KEGG" id="hae:halTADL_1084"/>
<keyword evidence="2" id="KW-0418">Kinase</keyword>
<evidence type="ECO:0000256" key="1">
    <source>
        <dbReference type="ARBA" id="ARBA00022679"/>
    </source>
</evidence>
<dbReference type="InterPro" id="IPR003018">
    <property type="entry name" value="GAF"/>
</dbReference>
<reference evidence="7 8" key="1">
    <citation type="submission" date="2016-10" db="EMBL/GenBank/DDBJ databases">
        <authorList>
            <person name="de Groot N.N."/>
        </authorList>
    </citation>
    <scope>NUCLEOTIDE SEQUENCE [LARGE SCALE GENOMIC DNA]</scope>
    <source>
        <strain evidence="7 8">DSM 22187</strain>
    </source>
</reference>
<keyword evidence="8" id="KW-1185">Reference proteome</keyword>
<dbReference type="PANTHER" id="PTHR44757">
    <property type="entry name" value="DIGUANYLATE CYCLASE DGCP"/>
    <property type="match status" value="1"/>
</dbReference>
<evidence type="ECO:0000256" key="2">
    <source>
        <dbReference type="ARBA" id="ARBA00022777"/>
    </source>
</evidence>
<feature type="compositionally biased region" description="Low complexity" evidence="5">
    <location>
        <begin position="150"/>
        <end position="169"/>
    </location>
</feature>
<evidence type="ECO:0000313" key="7">
    <source>
        <dbReference type="EMBL" id="SEI63069.1"/>
    </source>
</evidence>
<dbReference type="GeneID" id="35001899"/>
<feature type="region of interest" description="Disordered" evidence="5">
    <location>
        <begin position="124"/>
        <end position="169"/>
    </location>
</feature>
<accession>A0A1H6S592</accession>
<dbReference type="InterPro" id="IPR052155">
    <property type="entry name" value="Biofilm_reg_signaling"/>
</dbReference>
<keyword evidence="3" id="KW-0805">Transcription regulation</keyword>
<dbReference type="PANTHER" id="PTHR44757:SF2">
    <property type="entry name" value="BIOFILM ARCHITECTURE MAINTENANCE PROTEIN MBAA"/>
    <property type="match status" value="1"/>
</dbReference>
<gene>
    <name evidence="7" type="ORF">SAMN05444271_104112</name>
</gene>
<dbReference type="SMART" id="SM00091">
    <property type="entry name" value="PAS"/>
    <property type="match status" value="3"/>
</dbReference>
<sequence length="1094" mass="118736">MAQIQVLYIAPNDEAIEQIVSALETAGPELSISHVDSASAALAVLETDPVDCLVADQLSSGETSAVVDAARSRTSTLPVVWVTDEPADRVVDSFDGHTEYVYKQELAEQGGLVAHRIRSVVGSATGSAVQDTDSEGQNTDSDSDVDSECTPAADSAAADTDEPATAATSEEIVDRSHAGILVFDSEGRITLLNPAAERILGLPAADAIGGTCEALDMRTESDESLPLSNRPVARVLESGQPVVDELVSIPTDGDRRWLSISASPLADGEAVDCVVVTLDDVSAEVELETTLETVLARMTDGFMAFDTDLRFTYCSTQAINPDRYPVDEVIGSKLSDLHPFLGQYEADLRAVLESQEAKTTETYIPEPTAAWYRARLYPSESGVSVFFREITEEKHRERELEQYQTIIESVRDGVCILDSTLDFAFVNDAFADLTGYPEAELLGANASLVTDSEKLRELDERRQQLFSGDDAAMLTGEIITESGQRLPVEAWMTPLWLPDGERGTVSVVRDISFRKQTEATFTALYDAAHDLLSARSTEEIAEIGVEAAASVLGFEDAIVLSYDEELNVFHSLAYTESAEAHLPAPLPISASDSSIAGRAFFDGELVATDDMSELPEAYNPETAYRRAMFVPFDEHGVLFVGDTETGTTTEQTRTVAELLGATLAAAFTRLSSERRSEANQQTLAERTAELETLAHTNELVEALGDRLFDASTREEVEEAVCSILTDFDRYSFAWIGAVESRTDTIVPRAAAGTEQGYLDWLADHIAEAGCGLVDEPTCRALTADSPVSVDRIARDWQDAPWQKEALSRGYQSALSVPLTHNGINHGILSIYAGTTTAFDEYTKTVLTEFARITAYVIASTETKQGLLTDQRTEVELELTDGDDVLSQLAARLGTQVVFEGFVPQSEHSLLYVSVTGVPTATVETVAAEIYGIERLRAVADRTEIAVFELAVSGPVLAATLVDCGAIPTEIETDGTCQRVVVTVPQTTDVRSFVDRLVAEYPSTTVVSRQDADRGVKTPETFQMELLDRLTQRQEETLQAAYFACYFDSPRGSTGTEVGHSLGISQPTFNHHLRAALKTVLTLLFEDAHNEPLDR</sequence>
<dbReference type="InterPro" id="IPR029016">
    <property type="entry name" value="GAF-like_dom_sf"/>
</dbReference>
<dbReference type="Proteomes" id="UP000198888">
    <property type="component" value="Unassembled WGS sequence"/>
</dbReference>
<dbReference type="InterPro" id="IPR007050">
    <property type="entry name" value="HTH_bacterioopsin"/>
</dbReference>
<dbReference type="SUPFAM" id="SSF55781">
    <property type="entry name" value="GAF domain-like"/>
    <property type="match status" value="2"/>
</dbReference>
<dbReference type="GO" id="GO:0006355">
    <property type="term" value="P:regulation of DNA-templated transcription"/>
    <property type="evidence" value="ECO:0007669"/>
    <property type="project" value="InterPro"/>
</dbReference>
<evidence type="ECO:0000256" key="5">
    <source>
        <dbReference type="SAM" id="MobiDB-lite"/>
    </source>
</evidence>
<evidence type="ECO:0000256" key="3">
    <source>
        <dbReference type="ARBA" id="ARBA00023015"/>
    </source>
</evidence>
<dbReference type="Pfam" id="PF15915">
    <property type="entry name" value="BAT"/>
    <property type="match status" value="1"/>
</dbReference>
<keyword evidence="1" id="KW-0808">Transferase</keyword>
<evidence type="ECO:0000313" key="8">
    <source>
        <dbReference type="Proteomes" id="UP000198888"/>
    </source>
</evidence>
<evidence type="ECO:0000259" key="6">
    <source>
        <dbReference type="PROSITE" id="PS50112"/>
    </source>
</evidence>
<dbReference type="GO" id="GO:0016301">
    <property type="term" value="F:kinase activity"/>
    <property type="evidence" value="ECO:0007669"/>
    <property type="project" value="UniProtKB-KW"/>
</dbReference>
<dbReference type="Pfam" id="PF00989">
    <property type="entry name" value="PAS"/>
    <property type="match status" value="1"/>
</dbReference>
<dbReference type="InterPro" id="IPR035965">
    <property type="entry name" value="PAS-like_dom_sf"/>
</dbReference>
<feature type="compositionally biased region" description="Polar residues" evidence="5">
    <location>
        <begin position="124"/>
        <end position="140"/>
    </location>
</feature>
<dbReference type="InterPro" id="IPR013767">
    <property type="entry name" value="PAS_fold"/>
</dbReference>
<dbReference type="RefSeq" id="WP_089671249.1">
    <property type="nucleotide sequence ID" value="NZ_CP024845.1"/>
</dbReference>
<evidence type="ECO:0000256" key="4">
    <source>
        <dbReference type="ARBA" id="ARBA00023163"/>
    </source>
</evidence>
<dbReference type="NCBIfam" id="TIGR00229">
    <property type="entry name" value="sensory_box"/>
    <property type="match status" value="2"/>
</dbReference>
<protein>
    <submittedName>
        <fullName evidence="7">PAS domain S-box-containing protein</fullName>
    </submittedName>
</protein>
<keyword evidence="4" id="KW-0804">Transcription</keyword>
<dbReference type="OrthoDB" id="165911at2157"/>
<dbReference type="CDD" id="cd00130">
    <property type="entry name" value="PAS"/>
    <property type="match status" value="2"/>
</dbReference>
<feature type="domain" description="PAS" evidence="6">
    <location>
        <begin position="399"/>
        <end position="469"/>
    </location>
</feature>
<dbReference type="InterPro" id="IPR011006">
    <property type="entry name" value="CheY-like_superfamily"/>
</dbReference>
<dbReference type="EMBL" id="FNYR01000004">
    <property type="protein sequence ID" value="SEI63069.1"/>
    <property type="molecule type" value="Genomic_DNA"/>
</dbReference>
<accession>A0A2H4Q0K5</accession>
<feature type="domain" description="PAS" evidence="6">
    <location>
        <begin position="165"/>
        <end position="239"/>
    </location>
</feature>
<dbReference type="Pfam" id="PF04967">
    <property type="entry name" value="HTH_10"/>
    <property type="match status" value="1"/>
</dbReference>
<dbReference type="InterPro" id="IPR031803">
    <property type="entry name" value="BAT_GAF/HTH-assoc"/>
</dbReference>
<dbReference type="STRING" id="1073996.SAMN05444271_104112"/>
<dbReference type="Gene3D" id="3.40.50.2300">
    <property type="match status" value="1"/>
</dbReference>
<dbReference type="SUPFAM" id="SSF52172">
    <property type="entry name" value="CheY-like"/>
    <property type="match status" value="1"/>
</dbReference>
<dbReference type="Pfam" id="PF08448">
    <property type="entry name" value="PAS_4"/>
    <property type="match status" value="2"/>
</dbReference>
<dbReference type="InterPro" id="IPR013656">
    <property type="entry name" value="PAS_4"/>
</dbReference>
<organism evidence="7 8">
    <name type="scientific">Halohasta litchfieldiae</name>
    <dbReference type="NCBI Taxonomy" id="1073996"/>
    <lineage>
        <taxon>Archaea</taxon>
        <taxon>Methanobacteriati</taxon>
        <taxon>Methanobacteriota</taxon>
        <taxon>Stenosarchaea group</taxon>
        <taxon>Halobacteria</taxon>
        <taxon>Halobacteriales</taxon>
        <taxon>Haloferacaceae</taxon>
        <taxon>Halohasta</taxon>
    </lineage>
</organism>
<dbReference type="AlphaFoldDB" id="A0A1H6S592"/>
<dbReference type="Gene3D" id="3.30.450.40">
    <property type="match status" value="2"/>
</dbReference>
<dbReference type="Pfam" id="PF13185">
    <property type="entry name" value="GAF_2"/>
    <property type="match status" value="2"/>
</dbReference>
<dbReference type="PROSITE" id="PS50112">
    <property type="entry name" value="PAS"/>
    <property type="match status" value="2"/>
</dbReference>
<dbReference type="Gene3D" id="3.30.450.20">
    <property type="entry name" value="PAS domain"/>
    <property type="match status" value="3"/>
</dbReference>
<name>A0A1H6S592_9EURY</name>